<dbReference type="PRINTS" id="PR00039">
    <property type="entry name" value="HTHLYSR"/>
</dbReference>
<keyword evidence="2" id="KW-0805">Transcription regulation</keyword>
<evidence type="ECO:0000256" key="2">
    <source>
        <dbReference type="ARBA" id="ARBA00023015"/>
    </source>
</evidence>
<keyword evidence="7" id="KW-1185">Reference proteome</keyword>
<dbReference type="PROSITE" id="PS50931">
    <property type="entry name" value="HTH_LYSR"/>
    <property type="match status" value="1"/>
</dbReference>
<feature type="domain" description="HTH lysR-type" evidence="5">
    <location>
        <begin position="21"/>
        <end position="78"/>
    </location>
</feature>
<dbReference type="Pfam" id="PF00126">
    <property type="entry name" value="HTH_1"/>
    <property type="match status" value="1"/>
</dbReference>
<evidence type="ECO:0000259" key="5">
    <source>
        <dbReference type="PROSITE" id="PS50931"/>
    </source>
</evidence>
<evidence type="ECO:0000256" key="4">
    <source>
        <dbReference type="ARBA" id="ARBA00023163"/>
    </source>
</evidence>
<evidence type="ECO:0000313" key="7">
    <source>
        <dbReference type="Proteomes" id="UP000199598"/>
    </source>
</evidence>
<dbReference type="Gene3D" id="1.10.10.10">
    <property type="entry name" value="Winged helix-like DNA-binding domain superfamily/Winged helix DNA-binding domain"/>
    <property type="match status" value="1"/>
</dbReference>
<organism evidence="6 7">
    <name type="scientific">Pseudovibrio ascidiaceicola</name>
    <dbReference type="NCBI Taxonomy" id="285279"/>
    <lineage>
        <taxon>Bacteria</taxon>
        <taxon>Pseudomonadati</taxon>
        <taxon>Pseudomonadota</taxon>
        <taxon>Alphaproteobacteria</taxon>
        <taxon>Hyphomicrobiales</taxon>
        <taxon>Stappiaceae</taxon>
        <taxon>Pseudovibrio</taxon>
    </lineage>
</organism>
<dbReference type="Proteomes" id="UP000199598">
    <property type="component" value="Unassembled WGS sequence"/>
</dbReference>
<dbReference type="InterPro" id="IPR005119">
    <property type="entry name" value="LysR_subst-bd"/>
</dbReference>
<name>A0A1I4EG44_9HYPH</name>
<evidence type="ECO:0000256" key="3">
    <source>
        <dbReference type="ARBA" id="ARBA00023125"/>
    </source>
</evidence>
<dbReference type="InterPro" id="IPR012787">
    <property type="entry name" value="TF_PcaQ"/>
</dbReference>
<dbReference type="EMBL" id="FOSK01000015">
    <property type="protein sequence ID" value="SFL04189.1"/>
    <property type="molecule type" value="Genomic_DNA"/>
</dbReference>
<comment type="similarity">
    <text evidence="1">Belongs to the LysR transcriptional regulatory family.</text>
</comment>
<dbReference type="Gene3D" id="3.40.190.10">
    <property type="entry name" value="Periplasmic binding protein-like II"/>
    <property type="match status" value="2"/>
</dbReference>
<evidence type="ECO:0000256" key="1">
    <source>
        <dbReference type="ARBA" id="ARBA00009437"/>
    </source>
</evidence>
<dbReference type="InterPro" id="IPR036388">
    <property type="entry name" value="WH-like_DNA-bd_sf"/>
</dbReference>
<gene>
    <name evidence="6" type="ORF">SAMN04488518_11514</name>
</gene>
<dbReference type="PANTHER" id="PTHR30419:SF8">
    <property type="entry name" value="NITROGEN ASSIMILATION TRANSCRIPTIONAL ACTIVATOR-RELATED"/>
    <property type="match status" value="1"/>
</dbReference>
<reference evidence="6 7" key="1">
    <citation type="submission" date="2016-10" db="EMBL/GenBank/DDBJ databases">
        <authorList>
            <person name="Varghese N."/>
            <person name="Submissions S."/>
        </authorList>
    </citation>
    <scope>NUCLEOTIDE SEQUENCE [LARGE SCALE GENOMIC DNA]</scope>
    <source>
        <strain evidence="6 7">DSM 16392</strain>
    </source>
</reference>
<sequence length="326" mass="36139">MNNDIIQINHIEIVMNNLRRLKLRHLEAFVEVSRQNSVSRAAEVLHLTQPAVTRTIRELEEICGQPLIEKDGRGIRITHYGEVFLRHAGTSLAAARNGINALSQLNYSDGPMVRIGALPTVAASLIPQAVKAFLDTGLRNRLHIVTGENHVLLDQLRNGELDLVMGRLPAPENMQGLVFEPHYRERVVFAVDKNHPLADKPQISVSELDAYPVLIPSAASIIRPFVDRLFIEHGIPEPEQAIETVSDSFGRAFTQEYNAIWIISRGVIAREIECGQFVELPIDTRATVGSVGLNMRAGETLDTAAQCFAEILMGLSEKEEARASVH</sequence>
<dbReference type="PANTHER" id="PTHR30419">
    <property type="entry name" value="HTH-TYPE TRANSCRIPTIONAL REGULATOR YBHD"/>
    <property type="match status" value="1"/>
</dbReference>
<dbReference type="NCBIfam" id="TIGR02424">
    <property type="entry name" value="TF_pcaQ"/>
    <property type="match status" value="1"/>
</dbReference>
<keyword evidence="3" id="KW-0238">DNA-binding</keyword>
<dbReference type="InterPro" id="IPR000847">
    <property type="entry name" value="LysR_HTH_N"/>
</dbReference>
<dbReference type="InterPro" id="IPR050950">
    <property type="entry name" value="HTH-type_LysR_regulators"/>
</dbReference>
<keyword evidence="4" id="KW-0804">Transcription</keyword>
<protein>
    <submittedName>
        <fullName evidence="6">LysR family transcriptional regulator, pca operon transcriptional activator</fullName>
    </submittedName>
</protein>
<dbReference type="SUPFAM" id="SSF46785">
    <property type="entry name" value="Winged helix' DNA-binding domain"/>
    <property type="match status" value="1"/>
</dbReference>
<comment type="caution">
    <text evidence="6">The sequence shown here is derived from an EMBL/GenBank/DDBJ whole genome shotgun (WGS) entry which is preliminary data.</text>
</comment>
<evidence type="ECO:0000313" key="6">
    <source>
        <dbReference type="EMBL" id="SFL04189.1"/>
    </source>
</evidence>
<dbReference type="InterPro" id="IPR036390">
    <property type="entry name" value="WH_DNA-bd_sf"/>
</dbReference>
<dbReference type="Pfam" id="PF03466">
    <property type="entry name" value="LysR_substrate"/>
    <property type="match status" value="1"/>
</dbReference>
<accession>A0A1I4EG44</accession>
<dbReference type="SUPFAM" id="SSF53850">
    <property type="entry name" value="Periplasmic binding protein-like II"/>
    <property type="match status" value="1"/>
</dbReference>
<proteinExistence type="inferred from homology"/>